<proteinExistence type="predicted"/>
<gene>
    <name evidence="4" type="ORF">DENOEST_3913</name>
</gene>
<name>A0A6S6Y3C7_9PROT</name>
<evidence type="ECO:0000313" key="5">
    <source>
        <dbReference type="Proteomes" id="UP000515733"/>
    </source>
</evidence>
<evidence type="ECO:0000256" key="1">
    <source>
        <dbReference type="SAM" id="Coils"/>
    </source>
</evidence>
<evidence type="ECO:0000313" key="4">
    <source>
        <dbReference type="EMBL" id="CAB1371067.1"/>
    </source>
</evidence>
<keyword evidence="3" id="KW-0732">Signal</keyword>
<feature type="signal peptide" evidence="3">
    <location>
        <begin position="1"/>
        <end position="18"/>
    </location>
</feature>
<dbReference type="EMBL" id="LR778301">
    <property type="protein sequence ID" value="CAB1371067.1"/>
    <property type="molecule type" value="Genomic_DNA"/>
</dbReference>
<sequence length="149" mass="16536">MKGLLLFALLGLAFVAEANTLYKCTDAAGHTTYTNTRASAKNCIVLSREAQAPAASAAPARPRAAASTPSPNDFPRVSNDVQQKRDTDRRHILEQEQAAELRNLDEARRALAEQEALRAGPDRVRPHRDRIALHERNLEALRREMSNLK</sequence>
<dbReference type="AlphaFoldDB" id="A0A6S6Y3C7"/>
<dbReference type="InterPro" id="IPR025392">
    <property type="entry name" value="DUF4124"/>
</dbReference>
<dbReference type="OrthoDB" id="8547929at2"/>
<reference evidence="4 5" key="1">
    <citation type="submission" date="2020-03" db="EMBL/GenBank/DDBJ databases">
        <authorList>
            <consortium name="Genoscope - CEA"/>
            <person name="William W."/>
        </authorList>
    </citation>
    <scope>NUCLEOTIDE SEQUENCE [LARGE SCALE GENOMIC DNA]</scope>
    <source>
        <strain evidence="5">DSM 16959</strain>
    </source>
</reference>
<dbReference type="Proteomes" id="UP000515733">
    <property type="component" value="Chromosome"/>
</dbReference>
<feature type="coiled-coil region" evidence="1">
    <location>
        <begin position="90"/>
        <end position="117"/>
    </location>
</feature>
<feature type="compositionally biased region" description="Low complexity" evidence="2">
    <location>
        <begin position="51"/>
        <end position="71"/>
    </location>
</feature>
<keyword evidence="1" id="KW-0175">Coiled coil</keyword>
<dbReference type="KEGG" id="doe:DENOEST_3913"/>
<feature type="chain" id="PRO_5035263222" evidence="3">
    <location>
        <begin position="19"/>
        <end position="149"/>
    </location>
</feature>
<protein>
    <submittedName>
        <fullName evidence="4">Uncharacterized protein</fullName>
    </submittedName>
</protein>
<organism evidence="4 5">
    <name type="scientific">Denitratisoma oestradiolicum</name>
    <dbReference type="NCBI Taxonomy" id="311182"/>
    <lineage>
        <taxon>Bacteria</taxon>
        <taxon>Pseudomonadati</taxon>
        <taxon>Pseudomonadota</taxon>
        <taxon>Betaproteobacteria</taxon>
        <taxon>Nitrosomonadales</taxon>
        <taxon>Sterolibacteriaceae</taxon>
        <taxon>Denitratisoma</taxon>
    </lineage>
</organism>
<evidence type="ECO:0000256" key="2">
    <source>
        <dbReference type="SAM" id="MobiDB-lite"/>
    </source>
</evidence>
<keyword evidence="5" id="KW-1185">Reference proteome</keyword>
<accession>A0A6S6Y3C7</accession>
<evidence type="ECO:0000256" key="3">
    <source>
        <dbReference type="SAM" id="SignalP"/>
    </source>
</evidence>
<dbReference type="Pfam" id="PF13511">
    <property type="entry name" value="DUF4124"/>
    <property type="match status" value="1"/>
</dbReference>
<feature type="region of interest" description="Disordered" evidence="2">
    <location>
        <begin position="51"/>
        <end position="90"/>
    </location>
</feature>
<dbReference type="RefSeq" id="WP_145770333.1">
    <property type="nucleotide sequence ID" value="NZ_LR778301.1"/>
</dbReference>